<feature type="transmembrane region" description="Helical" evidence="1">
    <location>
        <begin position="237"/>
        <end position="257"/>
    </location>
</feature>
<dbReference type="RefSeq" id="WP_089868120.1">
    <property type="nucleotide sequence ID" value="NZ_FOTC01000001.1"/>
</dbReference>
<keyword evidence="3" id="KW-1185">Reference proteome</keyword>
<dbReference type="Proteomes" id="UP000199607">
    <property type="component" value="Unassembled WGS sequence"/>
</dbReference>
<feature type="transmembrane region" description="Helical" evidence="1">
    <location>
        <begin position="95"/>
        <end position="113"/>
    </location>
</feature>
<evidence type="ECO:0000313" key="2">
    <source>
        <dbReference type="EMBL" id="SFK88880.1"/>
    </source>
</evidence>
<name>A0A1I4D7S8_9EURY</name>
<feature type="transmembrane region" description="Helical" evidence="1">
    <location>
        <begin position="335"/>
        <end position="356"/>
    </location>
</feature>
<feature type="transmembrane region" description="Helical" evidence="1">
    <location>
        <begin position="198"/>
        <end position="231"/>
    </location>
</feature>
<keyword evidence="2" id="KW-0808">Transferase</keyword>
<sequence>MANSSSPPDRSTQSIGGRASHALSNARHTADSLPEWVWPALVPCVSVVVVLSYLLTHPYPAYGAGLYLQIAEEIIAHGYGLPETIPLYTETGIPFAYPPLMFGVAAVLLDLGLDPITISLGVPVLFTAVHPIVFYFIARELLPSRRQAAVAAMLLAVTPDTLQWHLSAGGLVRAPAFFLALLGIYTALRVHRRGELKLVAVGTILFALTVLTHPVYTVFFGMSWLLVYLFFDRTVVGLVAGAIVAGGGVVIASPWWLQVVQLHGPGIFFAAAGTHSGLGGGLGRLLDSFVYIDADIVLPFYLLSFAGAAWFIKTRRLFLPTWLIASGYVIGKDRFMFVAGSMMAAALVVELVVPWLRRHVSLPHSRRAGTIVTLTVVLLAASVGVAFAGGMLDSAHDHSSTQPPFMDSADEKAMNWVAANTEPGTQFVVLGDAAEWFPLFTDRGILIGPWGVEWTTPAQYNHQIELYNDISECGDADCVTQTLATNDVSPDYLYVPKGEYTIRGVEYTADGSLRRSLIDTRGYEPVYENDGAIVFRVTGRAN</sequence>
<dbReference type="EMBL" id="FOTC01000001">
    <property type="protein sequence ID" value="SFK88880.1"/>
    <property type="molecule type" value="Genomic_DNA"/>
</dbReference>
<keyword evidence="1" id="KW-1133">Transmembrane helix</keyword>
<feature type="transmembrane region" description="Helical" evidence="1">
    <location>
        <begin position="368"/>
        <end position="392"/>
    </location>
</feature>
<proteinExistence type="predicted"/>
<keyword evidence="2" id="KW-0328">Glycosyltransferase</keyword>
<dbReference type="AlphaFoldDB" id="A0A1I4D7S8"/>
<gene>
    <name evidence="2" type="ORF">SAMN04487950_1662</name>
</gene>
<feature type="transmembrane region" description="Helical" evidence="1">
    <location>
        <begin position="36"/>
        <end position="55"/>
    </location>
</feature>
<keyword evidence="1" id="KW-0812">Transmembrane</keyword>
<evidence type="ECO:0000256" key="1">
    <source>
        <dbReference type="SAM" id="Phobius"/>
    </source>
</evidence>
<feature type="transmembrane region" description="Helical" evidence="1">
    <location>
        <begin position="164"/>
        <end position="186"/>
    </location>
</feature>
<evidence type="ECO:0000313" key="3">
    <source>
        <dbReference type="Proteomes" id="UP000199607"/>
    </source>
</evidence>
<organism evidence="2 3">
    <name type="scientific">Halogranum rubrum</name>
    <dbReference type="NCBI Taxonomy" id="553466"/>
    <lineage>
        <taxon>Archaea</taxon>
        <taxon>Methanobacteriati</taxon>
        <taxon>Methanobacteriota</taxon>
        <taxon>Stenosarchaea group</taxon>
        <taxon>Halobacteria</taxon>
        <taxon>Halobacteriales</taxon>
        <taxon>Haloferacaceae</taxon>
    </lineage>
</organism>
<keyword evidence="1" id="KW-0472">Membrane</keyword>
<protein>
    <submittedName>
        <fullName evidence="2">Dolichyl-phosphate-mannose-protein mannosyltransferase</fullName>
    </submittedName>
</protein>
<dbReference type="STRING" id="553466.SAMN04487950_1662"/>
<feature type="transmembrane region" description="Helical" evidence="1">
    <location>
        <begin position="289"/>
        <end position="312"/>
    </location>
</feature>
<reference evidence="3" key="1">
    <citation type="submission" date="2016-10" db="EMBL/GenBank/DDBJ databases">
        <authorList>
            <person name="Varghese N."/>
            <person name="Submissions S."/>
        </authorList>
    </citation>
    <scope>NUCLEOTIDE SEQUENCE [LARGE SCALE GENOMIC DNA]</scope>
    <source>
        <strain evidence="3">CGMCC 1.7738</strain>
    </source>
</reference>
<feature type="transmembrane region" description="Helical" evidence="1">
    <location>
        <begin position="120"/>
        <end position="138"/>
    </location>
</feature>
<accession>A0A1I4D7S8</accession>
<dbReference type="GO" id="GO:0016757">
    <property type="term" value="F:glycosyltransferase activity"/>
    <property type="evidence" value="ECO:0007669"/>
    <property type="project" value="UniProtKB-KW"/>
</dbReference>